<feature type="transmembrane region" description="Helical" evidence="7">
    <location>
        <begin position="20"/>
        <end position="39"/>
    </location>
</feature>
<keyword evidence="6 7" id="KW-0472">Membrane</keyword>
<dbReference type="Pfam" id="PF00664">
    <property type="entry name" value="ABC_membrane"/>
    <property type="match status" value="1"/>
</dbReference>
<evidence type="ECO:0000256" key="3">
    <source>
        <dbReference type="ARBA" id="ARBA00022741"/>
    </source>
</evidence>
<keyword evidence="2 7" id="KW-0812">Transmembrane</keyword>
<feature type="domain" description="ABC transporter" evidence="8">
    <location>
        <begin position="361"/>
        <end position="595"/>
    </location>
</feature>
<sequence length="603" mass="67134">MYVHKKDYLPLLRTYLGAQWRSVLLMSLLLLISIGLQLANPQLLQIFIDAVLQGSAQSTLILIGVLFVVLALSTQGASIVATYLSENVAWTATNRLREDLISHCLTLDMSFHKAHTPGELIQRVDGDVDALASFFSQAIIQLVGNLILLLGIVLVLFQKDWYLGLMMLGFTALAFVLLALLQKYGRPFWLAYQVKYAEFFGQLGEHLEGTEEVRANGATSFVMRRFHQFARQWWQIDYRRSVAEFLQFAGTLTIFSLGNILALAVGAWLLGAHAISLGTVYEVFYYTNLIILPIKQIRNQIQDLQTADASIERIQNLLKTRSTLTDAHWPVQNTALPGTDTSQTYMLRERYQALPVGALEVAFEHITFGYNVDEPVLRDVNFHLPAGKVLGVLGRTGSGKTTLARLLLRFYDAQSGEIRLSGVPLQKIELEQVRRRMAMVTQDVQLFQGNVRDNLTFFKRHVPDAQINAVLNELGLGRWLQALPNGLGSELGVGGAGLSAGEAQLLAFARAFLENSDLVLLDEASSRLDPATEQVIERAIERLLHGRTGIIIAHRLATVQRADYILILQHGQILEFGPRAELLANPASHFSQLLANNLQVVLS</sequence>
<evidence type="ECO:0000259" key="8">
    <source>
        <dbReference type="PROSITE" id="PS50893"/>
    </source>
</evidence>
<dbReference type="PANTHER" id="PTHR43394">
    <property type="entry name" value="ATP-DEPENDENT PERMEASE MDL1, MITOCHONDRIAL"/>
    <property type="match status" value="1"/>
</dbReference>
<dbReference type="Gene3D" id="1.20.1560.10">
    <property type="entry name" value="ABC transporter type 1, transmembrane domain"/>
    <property type="match status" value="1"/>
</dbReference>
<dbReference type="SMART" id="SM00382">
    <property type="entry name" value="AAA"/>
    <property type="match status" value="1"/>
</dbReference>
<comment type="caution">
    <text evidence="10">The sequence shown here is derived from an EMBL/GenBank/DDBJ whole genome shotgun (WGS) entry which is preliminary data.</text>
</comment>
<evidence type="ECO:0000313" key="10">
    <source>
        <dbReference type="EMBL" id="GHO59547.1"/>
    </source>
</evidence>
<dbReference type="Proteomes" id="UP000654345">
    <property type="component" value="Unassembled WGS sequence"/>
</dbReference>
<evidence type="ECO:0000313" key="11">
    <source>
        <dbReference type="Proteomes" id="UP000654345"/>
    </source>
</evidence>
<evidence type="ECO:0000256" key="5">
    <source>
        <dbReference type="ARBA" id="ARBA00022989"/>
    </source>
</evidence>
<accession>A0ABQ3V4Q7</accession>
<dbReference type="GO" id="GO:0004386">
    <property type="term" value="F:helicase activity"/>
    <property type="evidence" value="ECO:0007669"/>
    <property type="project" value="UniProtKB-KW"/>
</dbReference>
<keyword evidence="4" id="KW-0067">ATP-binding</keyword>
<keyword evidence="11" id="KW-1185">Reference proteome</keyword>
<name>A0ABQ3V4Q7_9CHLR</name>
<dbReference type="PROSITE" id="PS00211">
    <property type="entry name" value="ABC_TRANSPORTER_1"/>
    <property type="match status" value="1"/>
</dbReference>
<dbReference type="RefSeq" id="WP_201375721.1">
    <property type="nucleotide sequence ID" value="NZ_BNJG01000003.1"/>
</dbReference>
<dbReference type="InterPro" id="IPR027417">
    <property type="entry name" value="P-loop_NTPase"/>
</dbReference>
<feature type="transmembrane region" description="Helical" evidence="7">
    <location>
        <begin position="161"/>
        <end position="181"/>
    </location>
</feature>
<evidence type="ECO:0000256" key="2">
    <source>
        <dbReference type="ARBA" id="ARBA00022692"/>
    </source>
</evidence>
<dbReference type="InterPro" id="IPR003439">
    <property type="entry name" value="ABC_transporter-like_ATP-bd"/>
</dbReference>
<feature type="domain" description="ABC transmembrane type-1" evidence="9">
    <location>
        <begin position="24"/>
        <end position="306"/>
    </location>
</feature>
<keyword evidence="3" id="KW-0547">Nucleotide-binding</keyword>
<evidence type="ECO:0000256" key="6">
    <source>
        <dbReference type="ARBA" id="ARBA00023136"/>
    </source>
</evidence>
<feature type="transmembrane region" description="Helical" evidence="7">
    <location>
        <begin position="130"/>
        <end position="155"/>
    </location>
</feature>
<dbReference type="Pfam" id="PF00005">
    <property type="entry name" value="ABC_tran"/>
    <property type="match status" value="1"/>
</dbReference>
<dbReference type="PROSITE" id="PS50929">
    <property type="entry name" value="ABC_TM1F"/>
    <property type="match status" value="1"/>
</dbReference>
<proteinExistence type="predicted"/>
<feature type="transmembrane region" description="Helical" evidence="7">
    <location>
        <begin position="59"/>
        <end position="85"/>
    </location>
</feature>
<dbReference type="PANTHER" id="PTHR43394:SF1">
    <property type="entry name" value="ATP-BINDING CASSETTE SUB-FAMILY B MEMBER 10, MITOCHONDRIAL"/>
    <property type="match status" value="1"/>
</dbReference>
<evidence type="ECO:0000256" key="1">
    <source>
        <dbReference type="ARBA" id="ARBA00004651"/>
    </source>
</evidence>
<reference evidence="10 11" key="1">
    <citation type="journal article" date="2021" name="Int. J. Syst. Evol. Microbiol.">
        <title>Reticulibacter mediterranei gen. nov., sp. nov., within the new family Reticulibacteraceae fam. nov., and Ktedonospora formicarum gen. nov., sp. nov., Ktedonobacter robiniae sp. nov., Dictyobacter formicarum sp. nov. and Dictyobacter arantiisoli sp. nov., belonging to the class Ktedonobacteria.</title>
        <authorList>
            <person name="Yabe S."/>
            <person name="Zheng Y."/>
            <person name="Wang C.M."/>
            <person name="Sakai Y."/>
            <person name="Abe K."/>
            <person name="Yokota A."/>
            <person name="Donadio S."/>
            <person name="Cavaletti L."/>
            <person name="Monciardini P."/>
        </authorList>
    </citation>
    <scope>NUCLEOTIDE SEQUENCE [LARGE SCALE GENOMIC DNA]</scope>
    <source>
        <strain evidence="10 11">SOSP1-30</strain>
    </source>
</reference>
<keyword evidence="10" id="KW-0347">Helicase</keyword>
<dbReference type="SUPFAM" id="SSF52540">
    <property type="entry name" value="P-loop containing nucleoside triphosphate hydrolases"/>
    <property type="match status" value="1"/>
</dbReference>
<evidence type="ECO:0000256" key="4">
    <source>
        <dbReference type="ARBA" id="ARBA00022840"/>
    </source>
</evidence>
<evidence type="ECO:0000259" key="9">
    <source>
        <dbReference type="PROSITE" id="PS50929"/>
    </source>
</evidence>
<gene>
    <name evidence="10" type="ORF">KSB_80220</name>
</gene>
<organism evidence="10 11">
    <name type="scientific">Ktedonobacter robiniae</name>
    <dbReference type="NCBI Taxonomy" id="2778365"/>
    <lineage>
        <taxon>Bacteria</taxon>
        <taxon>Bacillati</taxon>
        <taxon>Chloroflexota</taxon>
        <taxon>Ktedonobacteria</taxon>
        <taxon>Ktedonobacterales</taxon>
        <taxon>Ktedonobacteraceae</taxon>
        <taxon>Ktedonobacter</taxon>
    </lineage>
</organism>
<dbReference type="InterPro" id="IPR003593">
    <property type="entry name" value="AAA+_ATPase"/>
</dbReference>
<dbReference type="PROSITE" id="PS50893">
    <property type="entry name" value="ABC_TRANSPORTER_2"/>
    <property type="match status" value="1"/>
</dbReference>
<dbReference type="InterPro" id="IPR039421">
    <property type="entry name" value="Type_1_exporter"/>
</dbReference>
<protein>
    <submittedName>
        <fullName evidence="10">Helicase</fullName>
    </submittedName>
</protein>
<dbReference type="SUPFAM" id="SSF90123">
    <property type="entry name" value="ABC transporter transmembrane region"/>
    <property type="match status" value="1"/>
</dbReference>
<comment type="subcellular location">
    <subcellularLocation>
        <location evidence="1">Cell membrane</location>
        <topology evidence="1">Multi-pass membrane protein</topology>
    </subcellularLocation>
</comment>
<evidence type="ECO:0000256" key="7">
    <source>
        <dbReference type="SAM" id="Phobius"/>
    </source>
</evidence>
<feature type="transmembrane region" description="Helical" evidence="7">
    <location>
        <begin position="245"/>
        <end position="269"/>
    </location>
</feature>
<keyword evidence="5 7" id="KW-1133">Transmembrane helix</keyword>
<dbReference type="InterPro" id="IPR017871">
    <property type="entry name" value="ABC_transporter-like_CS"/>
</dbReference>
<dbReference type="InterPro" id="IPR036640">
    <property type="entry name" value="ABC1_TM_sf"/>
</dbReference>
<dbReference type="EMBL" id="BNJG01000003">
    <property type="protein sequence ID" value="GHO59547.1"/>
    <property type="molecule type" value="Genomic_DNA"/>
</dbReference>
<keyword evidence="10" id="KW-0378">Hydrolase</keyword>
<dbReference type="InterPro" id="IPR011527">
    <property type="entry name" value="ABC1_TM_dom"/>
</dbReference>
<dbReference type="CDD" id="cd07346">
    <property type="entry name" value="ABC_6TM_exporters"/>
    <property type="match status" value="1"/>
</dbReference>
<dbReference type="Gene3D" id="3.40.50.300">
    <property type="entry name" value="P-loop containing nucleotide triphosphate hydrolases"/>
    <property type="match status" value="1"/>
</dbReference>